<dbReference type="GO" id="GO:0016887">
    <property type="term" value="F:ATP hydrolysis activity"/>
    <property type="evidence" value="ECO:0007669"/>
    <property type="project" value="InterPro"/>
</dbReference>
<evidence type="ECO:0000256" key="5">
    <source>
        <dbReference type="ARBA" id="ARBA00022741"/>
    </source>
</evidence>
<dbReference type="NCBIfam" id="TIGR01494">
    <property type="entry name" value="ATPase_P-type"/>
    <property type="match status" value="1"/>
</dbReference>
<feature type="domain" description="HMA" evidence="13">
    <location>
        <begin position="30"/>
        <end position="94"/>
    </location>
</feature>
<evidence type="ECO:0000256" key="10">
    <source>
        <dbReference type="ARBA" id="ARBA00039097"/>
    </source>
</evidence>
<evidence type="ECO:0000313" key="15">
    <source>
        <dbReference type="Proteomes" id="UP000487350"/>
    </source>
</evidence>
<evidence type="ECO:0000256" key="9">
    <source>
        <dbReference type="ARBA" id="ARBA00023136"/>
    </source>
</evidence>
<dbReference type="SUPFAM" id="SSF81653">
    <property type="entry name" value="Calcium ATPase, transduction domain A"/>
    <property type="match status" value="1"/>
</dbReference>
<dbReference type="GO" id="GO:0005524">
    <property type="term" value="F:ATP binding"/>
    <property type="evidence" value="ECO:0007669"/>
    <property type="project" value="UniProtKB-UniRule"/>
</dbReference>
<dbReference type="InterPro" id="IPR059000">
    <property type="entry name" value="ATPase_P-type_domA"/>
</dbReference>
<comment type="catalytic activity">
    <reaction evidence="11">
        <text>Zn(2+)(in) + ATP + H2O = Zn(2+)(out) + ADP + phosphate + H(+)</text>
        <dbReference type="Rhea" id="RHEA:20621"/>
        <dbReference type="ChEBI" id="CHEBI:15377"/>
        <dbReference type="ChEBI" id="CHEBI:15378"/>
        <dbReference type="ChEBI" id="CHEBI:29105"/>
        <dbReference type="ChEBI" id="CHEBI:30616"/>
        <dbReference type="ChEBI" id="CHEBI:43474"/>
        <dbReference type="ChEBI" id="CHEBI:456216"/>
        <dbReference type="EC" id="7.2.2.12"/>
    </reaction>
</comment>
<dbReference type="PRINTS" id="PR00941">
    <property type="entry name" value="CDATPASE"/>
</dbReference>
<accession>A0A844B923</accession>
<gene>
    <name evidence="14" type="ORF">GHT07_11855</name>
</gene>
<dbReference type="InterPro" id="IPR023298">
    <property type="entry name" value="ATPase_P-typ_TM_dom_sf"/>
</dbReference>
<dbReference type="Proteomes" id="UP000487350">
    <property type="component" value="Unassembled WGS sequence"/>
</dbReference>
<dbReference type="RefSeq" id="WP_153585289.1">
    <property type="nucleotide sequence ID" value="NZ_WJBU01000010.1"/>
</dbReference>
<dbReference type="NCBIfam" id="TIGR01511">
    <property type="entry name" value="ATPase-IB1_Cu"/>
    <property type="match status" value="1"/>
</dbReference>
<name>A0A844B923_9BURK</name>
<keyword evidence="12" id="KW-1003">Cell membrane</keyword>
<keyword evidence="7" id="KW-1278">Translocase</keyword>
<dbReference type="InterPro" id="IPR051014">
    <property type="entry name" value="Cation_Transport_ATPase_IB"/>
</dbReference>
<comment type="subcellular location">
    <subcellularLocation>
        <location evidence="12">Cell membrane</location>
    </subcellularLocation>
    <subcellularLocation>
        <location evidence="1">Membrane</location>
        <topology evidence="1">Multi-pass membrane protein</topology>
    </subcellularLocation>
</comment>
<dbReference type="SFLD" id="SFLDF00027">
    <property type="entry name" value="p-type_atpase"/>
    <property type="match status" value="1"/>
</dbReference>
<dbReference type="SFLD" id="SFLDG00002">
    <property type="entry name" value="C1.7:_P-type_atpase_like"/>
    <property type="match status" value="1"/>
</dbReference>
<feature type="transmembrane region" description="Helical" evidence="12">
    <location>
        <begin position="777"/>
        <end position="799"/>
    </location>
</feature>
<dbReference type="NCBIfam" id="TIGR01525">
    <property type="entry name" value="ATPase-IB_hvy"/>
    <property type="match status" value="1"/>
</dbReference>
<dbReference type="PROSITE" id="PS00154">
    <property type="entry name" value="ATPASE_E1_E2"/>
    <property type="match status" value="1"/>
</dbReference>
<keyword evidence="6 12" id="KW-0067">ATP-binding</keyword>
<dbReference type="PANTHER" id="PTHR48085:SF5">
    <property type="entry name" value="CADMIUM_ZINC-TRANSPORTING ATPASE HMA4-RELATED"/>
    <property type="match status" value="1"/>
</dbReference>
<keyword evidence="5 12" id="KW-0547">Nucleotide-binding</keyword>
<reference evidence="14 15" key="1">
    <citation type="submission" date="2019-11" db="EMBL/GenBank/DDBJ databases">
        <title>Caenimonas koreensis gen. nov., sp. nov., isolated from activated sludge.</title>
        <authorList>
            <person name="Seung H.R."/>
        </authorList>
    </citation>
    <scope>NUCLEOTIDE SEQUENCE [LARGE SCALE GENOMIC DNA]</scope>
    <source>
        <strain evidence="14 15">EMB320</strain>
    </source>
</reference>
<keyword evidence="4 12" id="KW-0479">Metal-binding</keyword>
<sequence length="801" mass="85094">MSECASKACGCSAGPIIQPTIQAPLTTESAQAVYRIENMDCPTEEALIRSKLAGLAGVVSLEFNLMQRTLAVRHELPSLSPVEQALTAIGMQAMRMDQASTGQTTKLSIAKMDCPTEETLIRNKLGTMPGVADLDFNLMQRTLSVRHANRVLPDVLVALQELGFEASVMDTAEVVSPATSPVTAPTNWWPLGISLLTASAAEAVYWLNNGNHWSVVVLALVAVFTGGLSTYKKGWIALKNRNLNMNALMSIAVTGAMLIGHWPEAAMVMVLFALAEVIEAKSLDRARNAIRGLLDLTPEQATVQQADGTWREVGAKQIALGSRVRVKPGERIALDGEVLEGRSTVNQAPITGESLPVDKSPGDPVFAGTINESGSFEYRVTAVASNSTLARIIHAVEAAQGSRAPTQRFVDQFARWYTPLVFALAIAVALLPPLLMGAAWMDWIYRALVLLVVACPCALVISTPVSIVSGLAAAARHGILVKGGVYLEEGRKLRWLALDKTGTVTHGKPAQTDFVAWGHALASDSRSIAASLAARSDHPVSKAVAQAAQRDGVALLDVAEFSALPGRGVQGQIDGETYHLGNHRMLEELGQCTPELEQRIAALETAGKTVVMLVSAKGVHGLFAVADTIKDSSKRAIAELHALGINTVMLTGDNPHTAQAIAAQAGIDRAQGNQLPDDKLREVEQLSRNGKVGMVGDGINDAPALARADIGFAMGAAGTDTAIETADVALMDDDLRKIPTFVRLSRATAQVLMQNIVLALGIKAVFLVLTFTGHATMWMAVFADMGASLLVVGNGLRLLRR</sequence>
<keyword evidence="15" id="KW-1185">Reference proteome</keyword>
<dbReference type="SUPFAM" id="SSF56784">
    <property type="entry name" value="HAD-like"/>
    <property type="match status" value="1"/>
</dbReference>
<keyword evidence="9 12" id="KW-0472">Membrane</keyword>
<dbReference type="Pfam" id="PF00702">
    <property type="entry name" value="Hydrolase"/>
    <property type="match status" value="1"/>
</dbReference>
<dbReference type="Gene3D" id="3.40.1110.10">
    <property type="entry name" value="Calcium-transporting ATPase, cytoplasmic domain N"/>
    <property type="match status" value="1"/>
</dbReference>
<dbReference type="GO" id="GO:0005886">
    <property type="term" value="C:plasma membrane"/>
    <property type="evidence" value="ECO:0007669"/>
    <property type="project" value="UniProtKB-SubCell"/>
</dbReference>
<dbReference type="InterPro" id="IPR001757">
    <property type="entry name" value="P_typ_ATPase"/>
</dbReference>
<evidence type="ECO:0000256" key="3">
    <source>
        <dbReference type="ARBA" id="ARBA00022692"/>
    </source>
</evidence>
<feature type="domain" description="HMA" evidence="13">
    <location>
        <begin position="103"/>
        <end position="167"/>
    </location>
</feature>
<evidence type="ECO:0000256" key="1">
    <source>
        <dbReference type="ARBA" id="ARBA00004141"/>
    </source>
</evidence>
<dbReference type="EC" id="7.2.2.12" evidence="10"/>
<dbReference type="InterPro" id="IPR036163">
    <property type="entry name" value="HMA_dom_sf"/>
</dbReference>
<dbReference type="SUPFAM" id="SSF55008">
    <property type="entry name" value="HMA, heavy metal-associated domain"/>
    <property type="match status" value="2"/>
</dbReference>
<dbReference type="Pfam" id="PF00122">
    <property type="entry name" value="E1-E2_ATPase"/>
    <property type="match status" value="1"/>
</dbReference>
<dbReference type="OrthoDB" id="8552908at2"/>
<dbReference type="SUPFAM" id="SSF81665">
    <property type="entry name" value="Calcium ATPase, transmembrane domain M"/>
    <property type="match status" value="1"/>
</dbReference>
<dbReference type="Pfam" id="PF00403">
    <property type="entry name" value="HMA"/>
    <property type="match status" value="1"/>
</dbReference>
<dbReference type="Gene3D" id="2.70.150.10">
    <property type="entry name" value="Calcium-transporting ATPase, cytoplasmic transduction domain A"/>
    <property type="match status" value="1"/>
</dbReference>
<dbReference type="PRINTS" id="PR00119">
    <property type="entry name" value="CATATPASE"/>
</dbReference>
<comment type="caution">
    <text evidence="14">The sequence shown here is derived from an EMBL/GenBank/DDBJ whole genome shotgun (WGS) entry which is preliminary data.</text>
</comment>
<dbReference type="PANTHER" id="PTHR48085">
    <property type="entry name" value="CADMIUM/ZINC-TRANSPORTING ATPASE HMA2-RELATED"/>
    <property type="match status" value="1"/>
</dbReference>
<keyword evidence="8 12" id="KW-1133">Transmembrane helix</keyword>
<dbReference type="PROSITE" id="PS50846">
    <property type="entry name" value="HMA_2"/>
    <property type="match status" value="2"/>
</dbReference>
<dbReference type="EMBL" id="WJBU01000010">
    <property type="protein sequence ID" value="MRD47977.1"/>
    <property type="molecule type" value="Genomic_DNA"/>
</dbReference>
<evidence type="ECO:0000256" key="2">
    <source>
        <dbReference type="ARBA" id="ARBA00006024"/>
    </source>
</evidence>
<dbReference type="FunFam" id="2.70.150.10:FF:000002">
    <property type="entry name" value="Copper-transporting ATPase 1, putative"/>
    <property type="match status" value="1"/>
</dbReference>
<protein>
    <recommendedName>
        <fullName evidence="10">P-type Zn(2+) transporter</fullName>
        <ecNumber evidence="10">7.2.2.12</ecNumber>
    </recommendedName>
</protein>
<evidence type="ECO:0000256" key="6">
    <source>
        <dbReference type="ARBA" id="ARBA00022840"/>
    </source>
</evidence>
<dbReference type="InterPro" id="IPR006121">
    <property type="entry name" value="HMA_dom"/>
</dbReference>
<dbReference type="GO" id="GO:0015086">
    <property type="term" value="F:cadmium ion transmembrane transporter activity"/>
    <property type="evidence" value="ECO:0007669"/>
    <property type="project" value="TreeGrafter"/>
</dbReference>
<evidence type="ECO:0000256" key="4">
    <source>
        <dbReference type="ARBA" id="ARBA00022723"/>
    </source>
</evidence>
<feature type="transmembrane region" description="Helical" evidence="12">
    <location>
        <begin position="447"/>
        <end position="474"/>
    </location>
</feature>
<dbReference type="Gene3D" id="3.30.70.100">
    <property type="match status" value="2"/>
</dbReference>
<evidence type="ECO:0000256" key="8">
    <source>
        <dbReference type="ARBA" id="ARBA00022989"/>
    </source>
</evidence>
<dbReference type="InterPro" id="IPR008250">
    <property type="entry name" value="ATPase_P-typ_transduc_dom_A_sf"/>
</dbReference>
<dbReference type="SFLD" id="SFLDS00003">
    <property type="entry name" value="Haloacid_Dehalogenase"/>
    <property type="match status" value="1"/>
</dbReference>
<dbReference type="InterPro" id="IPR023214">
    <property type="entry name" value="HAD_sf"/>
</dbReference>
<dbReference type="GO" id="GO:0016463">
    <property type="term" value="F:P-type zinc transporter activity"/>
    <property type="evidence" value="ECO:0007669"/>
    <property type="project" value="UniProtKB-EC"/>
</dbReference>
<dbReference type="AlphaFoldDB" id="A0A844B923"/>
<evidence type="ECO:0000313" key="14">
    <source>
        <dbReference type="EMBL" id="MRD47977.1"/>
    </source>
</evidence>
<dbReference type="InterPro" id="IPR027256">
    <property type="entry name" value="P-typ_ATPase_IB"/>
</dbReference>
<organism evidence="14 15">
    <name type="scientific">Caenimonas koreensis DSM 17982</name>
    <dbReference type="NCBI Taxonomy" id="1121255"/>
    <lineage>
        <taxon>Bacteria</taxon>
        <taxon>Pseudomonadati</taxon>
        <taxon>Pseudomonadota</taxon>
        <taxon>Betaproteobacteria</taxon>
        <taxon>Burkholderiales</taxon>
        <taxon>Comamonadaceae</taxon>
        <taxon>Caenimonas</taxon>
    </lineage>
</organism>
<proteinExistence type="inferred from homology"/>
<dbReference type="GO" id="GO:0046872">
    <property type="term" value="F:metal ion binding"/>
    <property type="evidence" value="ECO:0007669"/>
    <property type="project" value="UniProtKB-KW"/>
</dbReference>
<dbReference type="InterPro" id="IPR036412">
    <property type="entry name" value="HAD-like_sf"/>
</dbReference>
<dbReference type="InterPro" id="IPR044492">
    <property type="entry name" value="P_typ_ATPase_HD_dom"/>
</dbReference>
<evidence type="ECO:0000259" key="13">
    <source>
        <dbReference type="PROSITE" id="PS50846"/>
    </source>
</evidence>
<evidence type="ECO:0000256" key="12">
    <source>
        <dbReference type="RuleBase" id="RU362081"/>
    </source>
</evidence>
<keyword evidence="3 12" id="KW-0812">Transmembrane</keyword>
<feature type="transmembrane region" description="Helical" evidence="12">
    <location>
        <begin position="751"/>
        <end position="771"/>
    </location>
</feature>
<dbReference type="InterPro" id="IPR023299">
    <property type="entry name" value="ATPase_P-typ_cyto_dom_N"/>
</dbReference>
<dbReference type="CDD" id="cd00371">
    <property type="entry name" value="HMA"/>
    <property type="match status" value="2"/>
</dbReference>
<comment type="similarity">
    <text evidence="2 12">Belongs to the cation transport ATPase (P-type) (TC 3.A.3) family. Type IB subfamily.</text>
</comment>
<dbReference type="Gene3D" id="3.40.50.1000">
    <property type="entry name" value="HAD superfamily/HAD-like"/>
    <property type="match status" value="1"/>
</dbReference>
<evidence type="ECO:0000256" key="7">
    <source>
        <dbReference type="ARBA" id="ARBA00022967"/>
    </source>
</evidence>
<evidence type="ECO:0000256" key="11">
    <source>
        <dbReference type="ARBA" id="ARBA00047308"/>
    </source>
</evidence>
<dbReference type="InterPro" id="IPR018303">
    <property type="entry name" value="ATPase_P-typ_P_site"/>
</dbReference>
<feature type="transmembrane region" description="Helical" evidence="12">
    <location>
        <begin position="213"/>
        <end position="231"/>
    </location>
</feature>
<feature type="transmembrane region" description="Helical" evidence="12">
    <location>
        <begin position="416"/>
        <end position="441"/>
    </location>
</feature>